<dbReference type="AlphaFoldDB" id="A0A813K7I9"/>
<feature type="transmembrane region" description="Helical" evidence="1">
    <location>
        <begin position="475"/>
        <end position="495"/>
    </location>
</feature>
<name>A0A813K7I9_POLGL</name>
<comment type="caution">
    <text evidence="2">The sequence shown here is derived from an EMBL/GenBank/DDBJ whole genome shotgun (WGS) entry which is preliminary data.</text>
</comment>
<organism evidence="2 3">
    <name type="scientific">Polarella glacialis</name>
    <name type="common">Dinoflagellate</name>
    <dbReference type="NCBI Taxonomy" id="89957"/>
    <lineage>
        <taxon>Eukaryota</taxon>
        <taxon>Sar</taxon>
        <taxon>Alveolata</taxon>
        <taxon>Dinophyceae</taxon>
        <taxon>Suessiales</taxon>
        <taxon>Suessiaceae</taxon>
        <taxon>Polarella</taxon>
    </lineage>
</organism>
<feature type="non-terminal residue" evidence="2">
    <location>
        <position position="1"/>
    </location>
</feature>
<gene>
    <name evidence="2" type="ORF">PGLA2088_LOCUS29977</name>
</gene>
<dbReference type="Proteomes" id="UP000626109">
    <property type="component" value="Unassembled WGS sequence"/>
</dbReference>
<protein>
    <submittedName>
        <fullName evidence="2">Uncharacterized protein</fullName>
    </submittedName>
</protein>
<evidence type="ECO:0000256" key="1">
    <source>
        <dbReference type="SAM" id="Phobius"/>
    </source>
</evidence>
<sequence length="506" mass="53680">ARLRRRPGAGPGQALDTAVTVHDLADEDHPASASSSLASRDFAVFRPAMSTEDELEQELLMKELSRGDNLLAMRRLLVAESPLFADLGYSYAWCGEPRERHSAALGAKPGSGPDGQDDLLADVPEPLRPAADLPAWAMTVLDVLLRRLPSAGRLLKVTLVVQAPVQPQGLLQDSTSSSRGSPLGGATRFARQRQRWWWHSKVGRGDAIVLDELRCQHSPLVLPGEEALHRARKAAQQLRSALLAYLPLLNRPSAASNSEGAAAIKGLPHALRVCAGLEADVLDPAPYPVLGGRYSVNVAPSVIIRKLENPESEMVGELRPGGVVTVLALGVEALSRVQVYTEHAIQMSMGGVSDGGEFAGSSTPEGGVTGWLFSSSLSGTRLLQPLIVPSAAEVPPPAVAKLLADLASTLRGICEWANVTLASADSTPLSDRSSLHVAHNRDGHSQMLEKHLRDSENVVVEAQCLVLEKPGTGQLASAAVTLLAILAGTFLLVAVRAASARQTFNF</sequence>
<reference evidence="2" key="1">
    <citation type="submission" date="2021-02" db="EMBL/GenBank/DDBJ databases">
        <authorList>
            <person name="Dougan E. K."/>
            <person name="Rhodes N."/>
            <person name="Thang M."/>
            <person name="Chan C."/>
        </authorList>
    </citation>
    <scope>NUCLEOTIDE SEQUENCE</scope>
</reference>
<dbReference type="EMBL" id="CAJNNW010028572">
    <property type="protein sequence ID" value="CAE8696775.1"/>
    <property type="molecule type" value="Genomic_DNA"/>
</dbReference>
<proteinExistence type="predicted"/>
<keyword evidence="1" id="KW-0472">Membrane</keyword>
<evidence type="ECO:0000313" key="3">
    <source>
        <dbReference type="Proteomes" id="UP000626109"/>
    </source>
</evidence>
<keyword evidence="1" id="KW-1133">Transmembrane helix</keyword>
<evidence type="ECO:0000313" key="2">
    <source>
        <dbReference type="EMBL" id="CAE8696775.1"/>
    </source>
</evidence>
<keyword evidence="1" id="KW-0812">Transmembrane</keyword>
<accession>A0A813K7I9</accession>